<comment type="caution">
    <text evidence="1">The sequence shown here is derived from an EMBL/GenBank/DDBJ whole genome shotgun (WGS) entry which is preliminary data.</text>
</comment>
<proteinExistence type="predicted"/>
<reference evidence="1" key="1">
    <citation type="submission" date="2018-05" db="EMBL/GenBank/DDBJ databases">
        <title>Draft genome of Mucuna pruriens seed.</title>
        <authorList>
            <person name="Nnadi N.E."/>
            <person name="Vos R."/>
            <person name="Hasami M.H."/>
            <person name="Devisetty U.K."/>
            <person name="Aguiy J.C."/>
        </authorList>
    </citation>
    <scope>NUCLEOTIDE SEQUENCE [LARGE SCALE GENOMIC DNA]</scope>
    <source>
        <strain evidence="1">JCA_2017</strain>
    </source>
</reference>
<dbReference type="AlphaFoldDB" id="A0A371HB41"/>
<name>A0A371HB41_MUCPR</name>
<dbReference type="Proteomes" id="UP000257109">
    <property type="component" value="Unassembled WGS sequence"/>
</dbReference>
<keyword evidence="2" id="KW-1185">Reference proteome</keyword>
<evidence type="ECO:0000313" key="1">
    <source>
        <dbReference type="EMBL" id="RDY00016.1"/>
    </source>
</evidence>
<organism evidence="1 2">
    <name type="scientific">Mucuna pruriens</name>
    <name type="common">Velvet bean</name>
    <name type="synonym">Dolichos pruriens</name>
    <dbReference type="NCBI Taxonomy" id="157652"/>
    <lineage>
        <taxon>Eukaryota</taxon>
        <taxon>Viridiplantae</taxon>
        <taxon>Streptophyta</taxon>
        <taxon>Embryophyta</taxon>
        <taxon>Tracheophyta</taxon>
        <taxon>Spermatophyta</taxon>
        <taxon>Magnoliopsida</taxon>
        <taxon>eudicotyledons</taxon>
        <taxon>Gunneridae</taxon>
        <taxon>Pentapetalae</taxon>
        <taxon>rosids</taxon>
        <taxon>fabids</taxon>
        <taxon>Fabales</taxon>
        <taxon>Fabaceae</taxon>
        <taxon>Papilionoideae</taxon>
        <taxon>50 kb inversion clade</taxon>
        <taxon>NPAAA clade</taxon>
        <taxon>indigoferoid/millettioid clade</taxon>
        <taxon>Phaseoleae</taxon>
        <taxon>Mucuna</taxon>
    </lineage>
</organism>
<evidence type="ECO:0000313" key="2">
    <source>
        <dbReference type="Proteomes" id="UP000257109"/>
    </source>
</evidence>
<dbReference type="EMBL" id="QJKJ01003088">
    <property type="protein sequence ID" value="RDY00016.1"/>
    <property type="molecule type" value="Genomic_DNA"/>
</dbReference>
<protein>
    <submittedName>
        <fullName evidence="1">Uncharacterized protein</fullName>
    </submittedName>
</protein>
<feature type="non-terminal residue" evidence="1">
    <location>
        <position position="1"/>
    </location>
</feature>
<gene>
    <name evidence="1" type="ORF">CR513_16851</name>
</gene>
<sequence length="225" mass="26211">FIKNNLYPQSITYIRCDIEQPHFVSCPSMLLDFLPKTYNIQKWIFYLQLILHSTYEVLYPNFLVSLRRSSTYFLWEIKIHCLEYAVSIPKNYLSFPNSYISNCVASFSFRVSMKEDIFNIKLFNQSCFVSVKGPIRFTLQSYNPLYSLATPIILLIYSPRLLFVNGFHSEVDPFVEPVDPIVKPFPVTMTNPMLELPLSSMIDCWASSLRIIKNTSDKEGTLPRI</sequence>
<accession>A0A371HB41</accession>